<feature type="transmembrane region" description="Helical" evidence="3">
    <location>
        <begin position="106"/>
        <end position="125"/>
    </location>
</feature>
<proteinExistence type="predicted"/>
<dbReference type="PANTHER" id="PTHR31286:SF153">
    <property type="entry name" value="DUF4283 DOMAIN PROTEIN"/>
    <property type="match status" value="1"/>
</dbReference>
<dbReference type="Pfam" id="PF14111">
    <property type="entry name" value="DUF4283"/>
    <property type="match status" value="1"/>
</dbReference>
<evidence type="ECO:0000313" key="6">
    <source>
        <dbReference type="Proteomes" id="UP000236291"/>
    </source>
</evidence>
<dbReference type="AlphaFoldDB" id="A0A2K3L2W5"/>
<organism evidence="5 6">
    <name type="scientific">Trifolium pratense</name>
    <name type="common">Red clover</name>
    <dbReference type="NCBI Taxonomy" id="57577"/>
    <lineage>
        <taxon>Eukaryota</taxon>
        <taxon>Viridiplantae</taxon>
        <taxon>Streptophyta</taxon>
        <taxon>Embryophyta</taxon>
        <taxon>Tracheophyta</taxon>
        <taxon>Spermatophyta</taxon>
        <taxon>Magnoliopsida</taxon>
        <taxon>eudicotyledons</taxon>
        <taxon>Gunneridae</taxon>
        <taxon>Pentapetalae</taxon>
        <taxon>rosids</taxon>
        <taxon>fabids</taxon>
        <taxon>Fabales</taxon>
        <taxon>Fabaceae</taxon>
        <taxon>Papilionoideae</taxon>
        <taxon>50 kb inversion clade</taxon>
        <taxon>NPAAA clade</taxon>
        <taxon>Hologalegina</taxon>
        <taxon>IRL clade</taxon>
        <taxon>Trifolieae</taxon>
        <taxon>Trifolium</taxon>
    </lineage>
</organism>
<sequence length="695" mass="79052">MNVKVDNSPRKDVSRPLVLAAIQIVIVCLYFIVRSLVKREFKVLARFLRQRRRPRLGTGFDRVYERWSCGAEGLSCCRNPWLELPSYPSECVLFALSASMLSHNSAISLQTFILILIGSLCIMDLNMEGLTLEEEGMTLNLEADADAIKILDHCLIGRVMTDKQIRFQVFEERIAYLWRPVRGVAIKPLDQGRYLFQFHHKLDVEDVLDKGPWSLDNNMIILQRIAPGTVPKDVALNKMEIWIQVHNLPFGFIQEKVGKTIGGYLGDLMEYDAKNDLHSKFMRLRVRIDVNLPLKKEWKVRSMGGGWVTINFKYEKLGIFCFMCGVVGHTDKKCSKLFELDVDDGVREWGNDIKPEKRRGGAAMNGWLKEPQVAQQRKSNDINGGGRNHGENQNSTTNMETNKVGVNASNKNNGTIITVGNQHHNGALIIKENNVMTPAALPKAVGLLNGPEQLTIEGSLFSEITATEDDGMELKKRKRIKGGPSNNSATHMHIEEAGTNDLETRPAGRNEYYKLELSRPGKPERNTQRGMWRLTGFYGYPEGARRRDSWNFIRRLAQDSHLPWCIIGDFNDILSVNEKKGRNERPNWLIDGFRKAIIDAGLSDVHMEGYPFTWFKSLGTPRAVEEKLDRALANGSWFQMFPYAKVENLVAPASDHYPILLDRDPAVRSCRPQRKFKFENAWCLESGLDDVVYHC</sequence>
<evidence type="ECO:0000256" key="3">
    <source>
        <dbReference type="SAM" id="Phobius"/>
    </source>
</evidence>
<comment type="caution">
    <text evidence="5">The sequence shown here is derived from an EMBL/GenBank/DDBJ whole genome shotgun (WGS) entry which is preliminary data.</text>
</comment>
<dbReference type="Gene3D" id="3.60.10.10">
    <property type="entry name" value="Endonuclease/exonuclease/phosphatase"/>
    <property type="match status" value="1"/>
</dbReference>
<dbReference type="PROSITE" id="PS50158">
    <property type="entry name" value="ZF_CCHC"/>
    <property type="match status" value="1"/>
</dbReference>
<feature type="region of interest" description="Disordered" evidence="2">
    <location>
        <begin position="478"/>
        <end position="505"/>
    </location>
</feature>
<dbReference type="Proteomes" id="UP000236291">
    <property type="component" value="Unassembled WGS sequence"/>
</dbReference>
<feature type="non-terminal residue" evidence="5">
    <location>
        <position position="695"/>
    </location>
</feature>
<feature type="compositionally biased region" description="Basic and acidic residues" evidence="2">
    <location>
        <begin position="492"/>
        <end position="505"/>
    </location>
</feature>
<evidence type="ECO:0000256" key="1">
    <source>
        <dbReference type="PROSITE-ProRule" id="PRU00047"/>
    </source>
</evidence>
<dbReference type="InterPro" id="IPR001878">
    <property type="entry name" value="Znf_CCHC"/>
</dbReference>
<keyword evidence="3" id="KW-0812">Transmembrane</keyword>
<accession>A0A2K3L2W5</accession>
<reference evidence="5 6" key="2">
    <citation type="journal article" date="2017" name="Front. Plant Sci.">
        <title>Gene Classification and Mining of Molecular Markers Useful in Red Clover (Trifolium pratense) Breeding.</title>
        <authorList>
            <person name="Istvanek J."/>
            <person name="Dluhosova J."/>
            <person name="Dluhos P."/>
            <person name="Patkova L."/>
            <person name="Nedelnik J."/>
            <person name="Repkova J."/>
        </authorList>
    </citation>
    <scope>NUCLEOTIDE SEQUENCE [LARGE SCALE GENOMIC DNA]</scope>
    <source>
        <strain evidence="6">cv. Tatra</strain>
        <tissue evidence="5">Young leaves</tissue>
    </source>
</reference>
<keyword evidence="1" id="KW-0863">Zinc-finger</keyword>
<keyword evidence="1" id="KW-0862">Zinc</keyword>
<dbReference type="PANTHER" id="PTHR31286">
    <property type="entry name" value="GLYCINE-RICH CELL WALL STRUCTURAL PROTEIN 1.8-LIKE"/>
    <property type="match status" value="1"/>
</dbReference>
<evidence type="ECO:0000259" key="4">
    <source>
        <dbReference type="PROSITE" id="PS50158"/>
    </source>
</evidence>
<feature type="region of interest" description="Disordered" evidence="2">
    <location>
        <begin position="371"/>
        <end position="398"/>
    </location>
</feature>
<keyword evidence="3" id="KW-0472">Membrane</keyword>
<keyword evidence="3" id="KW-1133">Transmembrane helix</keyword>
<dbReference type="InterPro" id="IPR025558">
    <property type="entry name" value="DUF4283"/>
</dbReference>
<name>A0A2K3L2W5_TRIPR</name>
<evidence type="ECO:0000313" key="5">
    <source>
        <dbReference type="EMBL" id="PNX72859.1"/>
    </source>
</evidence>
<feature type="transmembrane region" description="Helical" evidence="3">
    <location>
        <begin position="17"/>
        <end position="37"/>
    </location>
</feature>
<dbReference type="GO" id="GO:0003676">
    <property type="term" value="F:nucleic acid binding"/>
    <property type="evidence" value="ECO:0007669"/>
    <property type="project" value="InterPro"/>
</dbReference>
<evidence type="ECO:0000256" key="2">
    <source>
        <dbReference type="SAM" id="MobiDB-lite"/>
    </source>
</evidence>
<dbReference type="InterPro" id="IPR025836">
    <property type="entry name" value="Zn_knuckle_CX2CX4HX4C"/>
</dbReference>
<keyword evidence="1" id="KW-0479">Metal-binding</keyword>
<dbReference type="GO" id="GO:0008270">
    <property type="term" value="F:zinc ion binding"/>
    <property type="evidence" value="ECO:0007669"/>
    <property type="project" value="UniProtKB-KW"/>
</dbReference>
<gene>
    <name evidence="5" type="ORF">L195_g028756</name>
</gene>
<dbReference type="SUPFAM" id="SSF56219">
    <property type="entry name" value="DNase I-like"/>
    <property type="match status" value="1"/>
</dbReference>
<dbReference type="InterPro" id="IPR005135">
    <property type="entry name" value="Endo/exonuclease/phosphatase"/>
</dbReference>
<dbReference type="InterPro" id="IPR036691">
    <property type="entry name" value="Endo/exonu/phosph_ase_sf"/>
</dbReference>
<feature type="domain" description="CCHC-type" evidence="4">
    <location>
        <begin position="321"/>
        <end position="336"/>
    </location>
</feature>
<dbReference type="Pfam" id="PF03372">
    <property type="entry name" value="Exo_endo_phos"/>
    <property type="match status" value="1"/>
</dbReference>
<reference evidence="5 6" key="1">
    <citation type="journal article" date="2014" name="Am. J. Bot.">
        <title>Genome assembly and annotation for red clover (Trifolium pratense; Fabaceae).</title>
        <authorList>
            <person name="Istvanek J."/>
            <person name="Jaros M."/>
            <person name="Krenek A."/>
            <person name="Repkova J."/>
        </authorList>
    </citation>
    <scope>NUCLEOTIDE SEQUENCE [LARGE SCALE GENOMIC DNA]</scope>
    <source>
        <strain evidence="6">cv. Tatra</strain>
        <tissue evidence="5">Young leaves</tissue>
    </source>
</reference>
<dbReference type="GO" id="GO:0003824">
    <property type="term" value="F:catalytic activity"/>
    <property type="evidence" value="ECO:0007669"/>
    <property type="project" value="InterPro"/>
</dbReference>
<dbReference type="InterPro" id="IPR040256">
    <property type="entry name" value="At4g02000-like"/>
</dbReference>
<protein>
    <submittedName>
        <fullName evidence="5">Cysteine desulfurase mitochondrial-like</fullName>
    </submittedName>
</protein>
<dbReference type="EMBL" id="ASHM01025193">
    <property type="protein sequence ID" value="PNX72859.1"/>
    <property type="molecule type" value="Genomic_DNA"/>
</dbReference>
<dbReference type="Pfam" id="PF14392">
    <property type="entry name" value="zf-CCHC_4"/>
    <property type="match status" value="1"/>
</dbReference>